<dbReference type="CDD" id="cd15673">
    <property type="entry name" value="ePHD_PHF6_like"/>
    <property type="match status" value="1"/>
</dbReference>
<feature type="region of interest" description="Disordered" evidence="6">
    <location>
        <begin position="191"/>
        <end position="262"/>
    </location>
</feature>
<feature type="domain" description="PHD-type" evidence="7">
    <location>
        <begin position="6"/>
        <end position="124"/>
    </location>
</feature>
<keyword evidence="2" id="KW-0479">Metal-binding</keyword>
<dbReference type="Ensembl" id="ENSSMAT00000071672.1">
    <property type="protein sequence ID" value="ENSSMAP00000066925.1"/>
    <property type="gene ID" value="ENSSMAG00000001374.2"/>
</dbReference>
<feature type="compositionally biased region" description="Polar residues" evidence="6">
    <location>
        <begin position="363"/>
        <end position="387"/>
    </location>
</feature>
<evidence type="ECO:0000256" key="3">
    <source>
        <dbReference type="ARBA" id="ARBA00022771"/>
    </source>
</evidence>
<dbReference type="Gene3D" id="3.30.40.10">
    <property type="entry name" value="Zinc/RING finger domain, C3HC4 (zinc finger)"/>
    <property type="match status" value="1"/>
</dbReference>
<feature type="compositionally biased region" description="Low complexity" evidence="6">
    <location>
        <begin position="416"/>
        <end position="426"/>
    </location>
</feature>
<dbReference type="GO" id="GO:0005634">
    <property type="term" value="C:nucleus"/>
    <property type="evidence" value="ECO:0007669"/>
    <property type="project" value="UniProtKB-SubCell"/>
</dbReference>
<protein>
    <recommendedName>
        <fullName evidence="7">PHD-type domain-containing protein</fullName>
    </recommendedName>
</protein>
<sequence>MDVGAKVSCILCHRSEETVTTGALSNKDQVTAHQNCLLYSSGLYCENSPLSDDLFGFSVQDVLDEVKRGRKLNCNKCKRKGATAGCEVRSCSKSYHYPCAVQRGAKIIEDPVKGKYGLFCFKHHEQPQRAENDGLVNGLNFYSPKAGTSKSLNRAGSSKVYCLACEKTEGNIRSESLSNTIIMLSCDQHAPSSHQRNVNDDPAVAGPSGHSSAPSGSSTHLPSKRRLSVNDKQEMSPSKRKREGWARRISDISSSDENEPNTQMEIFAPLESDLEESANSAPEHQLHRTERVSPTEPPSGINLEDESTNKDEDEITIHSDNESQSLLPPVVPPSSALTPPASSPARTKVTLVWSVGREDQGFSPKQNPVHSPDQQTAGPSVPRQTSAVPPPSPDRPRARGDTGTGSAISPAPPETASVALVSSAPSPAAPPIDPEEPSVDSPSFWRSCNAAGCTRAIFTHFINEMNDISNRIQSDQASQEGERGLKKQTGFPYNLGSSCLKTVRHFCSFTGRSCLSTDYDRALRVMAASGKLEDLVAEQQKGEVHSSVVGRGAGTFRPSRGQE</sequence>
<organism evidence="8 9">
    <name type="scientific">Scophthalmus maximus</name>
    <name type="common">Turbot</name>
    <name type="synonym">Psetta maxima</name>
    <dbReference type="NCBI Taxonomy" id="52904"/>
    <lineage>
        <taxon>Eukaryota</taxon>
        <taxon>Metazoa</taxon>
        <taxon>Chordata</taxon>
        <taxon>Craniata</taxon>
        <taxon>Vertebrata</taxon>
        <taxon>Euteleostomi</taxon>
        <taxon>Actinopterygii</taxon>
        <taxon>Neopterygii</taxon>
        <taxon>Teleostei</taxon>
        <taxon>Neoteleostei</taxon>
        <taxon>Acanthomorphata</taxon>
        <taxon>Carangaria</taxon>
        <taxon>Pleuronectiformes</taxon>
        <taxon>Pleuronectoidei</taxon>
        <taxon>Scophthalmidae</taxon>
        <taxon>Scophthalmus</taxon>
    </lineage>
</organism>
<proteinExistence type="predicted"/>
<dbReference type="AlphaFoldDB" id="A0A8D3E566"/>
<reference evidence="8" key="2">
    <citation type="submission" date="2025-08" db="UniProtKB">
        <authorList>
            <consortium name="Ensembl"/>
        </authorList>
    </citation>
    <scope>IDENTIFICATION</scope>
</reference>
<dbReference type="GeneTree" id="ENSGT00950000182865"/>
<evidence type="ECO:0000313" key="8">
    <source>
        <dbReference type="Ensembl" id="ENSSMAP00000066925.1"/>
    </source>
</evidence>
<dbReference type="GO" id="GO:0008270">
    <property type="term" value="F:zinc ion binding"/>
    <property type="evidence" value="ECO:0007669"/>
    <property type="project" value="UniProtKB-KW"/>
</dbReference>
<evidence type="ECO:0000256" key="5">
    <source>
        <dbReference type="ARBA" id="ARBA00023242"/>
    </source>
</evidence>
<dbReference type="PROSITE" id="PS51805">
    <property type="entry name" value="EPHD"/>
    <property type="match status" value="1"/>
</dbReference>
<name>A0A8D3E566_SCOMX</name>
<evidence type="ECO:0000256" key="2">
    <source>
        <dbReference type="ARBA" id="ARBA00022723"/>
    </source>
</evidence>
<evidence type="ECO:0000259" key="7">
    <source>
        <dbReference type="PROSITE" id="PS51805"/>
    </source>
</evidence>
<evidence type="ECO:0000256" key="6">
    <source>
        <dbReference type="SAM" id="MobiDB-lite"/>
    </source>
</evidence>
<evidence type="ECO:0000256" key="1">
    <source>
        <dbReference type="ARBA" id="ARBA00004123"/>
    </source>
</evidence>
<evidence type="ECO:0000313" key="9">
    <source>
        <dbReference type="Proteomes" id="UP000694558"/>
    </source>
</evidence>
<dbReference type="PANTHER" id="PTHR12420:SF4">
    <property type="entry name" value="PHD FINGER PROTEIN 11"/>
    <property type="match status" value="1"/>
</dbReference>
<feature type="compositionally biased region" description="Low complexity" evidence="6">
    <location>
        <begin position="325"/>
        <end position="345"/>
    </location>
</feature>
<dbReference type="PANTHER" id="PTHR12420">
    <property type="entry name" value="PHD FINGER PROTEIN"/>
    <property type="match status" value="1"/>
</dbReference>
<feature type="region of interest" description="Disordered" evidence="6">
    <location>
        <begin position="274"/>
        <end position="441"/>
    </location>
</feature>
<keyword evidence="3" id="KW-0863">Zinc-finger</keyword>
<dbReference type="Proteomes" id="UP000694558">
    <property type="component" value="Chromosome 14"/>
</dbReference>
<dbReference type="InterPro" id="IPR034732">
    <property type="entry name" value="EPHD"/>
</dbReference>
<keyword evidence="5" id="KW-0539">Nucleus</keyword>
<dbReference type="InterPro" id="IPR051188">
    <property type="entry name" value="PHD-type_Zinc_Finger"/>
</dbReference>
<comment type="subcellular location">
    <subcellularLocation>
        <location evidence="1">Nucleus</location>
    </subcellularLocation>
</comment>
<evidence type="ECO:0000256" key="4">
    <source>
        <dbReference type="ARBA" id="ARBA00022833"/>
    </source>
</evidence>
<dbReference type="Pfam" id="PF13771">
    <property type="entry name" value="zf-HC5HC2H"/>
    <property type="match status" value="1"/>
</dbReference>
<reference evidence="8" key="1">
    <citation type="submission" date="2023-05" db="EMBL/GenBank/DDBJ databases">
        <title>High-quality long-read genome of Scophthalmus maximus.</title>
        <authorList>
            <person name="Lien S."/>
            <person name="Martinez P."/>
        </authorList>
    </citation>
    <scope>NUCLEOTIDE SEQUENCE [LARGE SCALE GENOMIC DNA]</scope>
</reference>
<gene>
    <name evidence="8" type="primary">phf11</name>
</gene>
<dbReference type="InterPro" id="IPR013083">
    <property type="entry name" value="Znf_RING/FYVE/PHD"/>
</dbReference>
<feature type="compositionally biased region" description="Basic and acidic residues" evidence="6">
    <location>
        <begin position="307"/>
        <end position="321"/>
    </location>
</feature>
<accession>A0A8D3E566</accession>
<feature type="compositionally biased region" description="Low complexity" evidence="6">
    <location>
        <begin position="202"/>
        <end position="218"/>
    </location>
</feature>
<feature type="compositionally biased region" description="Basic and acidic residues" evidence="6">
    <location>
        <begin position="284"/>
        <end position="293"/>
    </location>
</feature>
<feature type="region of interest" description="Disordered" evidence="6">
    <location>
        <begin position="543"/>
        <end position="563"/>
    </location>
</feature>
<keyword evidence="4" id="KW-0862">Zinc</keyword>